<dbReference type="EMBL" id="KV454294">
    <property type="protein sequence ID" value="ODQ73063.1"/>
    <property type="molecule type" value="Genomic_DNA"/>
</dbReference>
<keyword evidence="3" id="KW-1185">Reference proteome</keyword>
<keyword evidence="1" id="KW-0812">Transmembrane</keyword>
<name>A0A1E3Q5T9_LIPST</name>
<gene>
    <name evidence="2" type="ORF">LIPSTDRAFT_63364</name>
</gene>
<sequence>MAIPSTQISNACIYTTYGVFLVFGLLVAWKFSNRKEFLAAIRSQPAIPLAFNFIASGWTVTRDSVCALQFFRIVLLLWSTILSGILFLFLRAHVLNDVNSMFSRRKYIHGQLPIIRNEHGPVRRVFV</sequence>
<feature type="transmembrane region" description="Helical" evidence="1">
    <location>
        <begin position="70"/>
        <end position="90"/>
    </location>
</feature>
<protein>
    <submittedName>
        <fullName evidence="2">Uncharacterized protein</fullName>
    </submittedName>
</protein>
<accession>A0A1E3Q5T9</accession>
<evidence type="ECO:0000256" key="1">
    <source>
        <dbReference type="SAM" id="Phobius"/>
    </source>
</evidence>
<keyword evidence="1" id="KW-1133">Transmembrane helix</keyword>
<dbReference type="AlphaFoldDB" id="A0A1E3Q5T9"/>
<dbReference type="OrthoDB" id="6132759at2759"/>
<proteinExistence type="predicted"/>
<evidence type="ECO:0000313" key="2">
    <source>
        <dbReference type="EMBL" id="ODQ73063.1"/>
    </source>
</evidence>
<evidence type="ECO:0000313" key="3">
    <source>
        <dbReference type="Proteomes" id="UP000094385"/>
    </source>
</evidence>
<reference evidence="2 3" key="1">
    <citation type="journal article" date="2016" name="Proc. Natl. Acad. Sci. U.S.A.">
        <title>Comparative genomics of biotechnologically important yeasts.</title>
        <authorList>
            <person name="Riley R."/>
            <person name="Haridas S."/>
            <person name="Wolfe K.H."/>
            <person name="Lopes M.R."/>
            <person name="Hittinger C.T."/>
            <person name="Goeker M."/>
            <person name="Salamov A.A."/>
            <person name="Wisecaver J.H."/>
            <person name="Long T.M."/>
            <person name="Calvey C.H."/>
            <person name="Aerts A.L."/>
            <person name="Barry K.W."/>
            <person name="Choi C."/>
            <person name="Clum A."/>
            <person name="Coughlan A.Y."/>
            <person name="Deshpande S."/>
            <person name="Douglass A.P."/>
            <person name="Hanson S.J."/>
            <person name="Klenk H.-P."/>
            <person name="LaButti K.M."/>
            <person name="Lapidus A."/>
            <person name="Lindquist E.A."/>
            <person name="Lipzen A.M."/>
            <person name="Meier-Kolthoff J.P."/>
            <person name="Ohm R.A."/>
            <person name="Otillar R.P."/>
            <person name="Pangilinan J.L."/>
            <person name="Peng Y."/>
            <person name="Rokas A."/>
            <person name="Rosa C.A."/>
            <person name="Scheuner C."/>
            <person name="Sibirny A.A."/>
            <person name="Slot J.C."/>
            <person name="Stielow J.B."/>
            <person name="Sun H."/>
            <person name="Kurtzman C.P."/>
            <person name="Blackwell M."/>
            <person name="Grigoriev I.V."/>
            <person name="Jeffries T.W."/>
        </authorList>
    </citation>
    <scope>NUCLEOTIDE SEQUENCE [LARGE SCALE GENOMIC DNA]</scope>
    <source>
        <strain evidence="2 3">NRRL Y-11557</strain>
    </source>
</reference>
<organism evidence="2 3">
    <name type="scientific">Lipomyces starkeyi NRRL Y-11557</name>
    <dbReference type="NCBI Taxonomy" id="675824"/>
    <lineage>
        <taxon>Eukaryota</taxon>
        <taxon>Fungi</taxon>
        <taxon>Dikarya</taxon>
        <taxon>Ascomycota</taxon>
        <taxon>Saccharomycotina</taxon>
        <taxon>Lipomycetes</taxon>
        <taxon>Lipomycetales</taxon>
        <taxon>Lipomycetaceae</taxon>
        <taxon>Lipomyces</taxon>
    </lineage>
</organism>
<feature type="transmembrane region" description="Helical" evidence="1">
    <location>
        <begin position="12"/>
        <end position="31"/>
    </location>
</feature>
<keyword evidence="1" id="KW-0472">Membrane</keyword>
<dbReference type="Proteomes" id="UP000094385">
    <property type="component" value="Unassembled WGS sequence"/>
</dbReference>